<reference evidence="2" key="2">
    <citation type="submission" date="2021-08" db="EMBL/GenBank/DDBJ databases">
        <authorList>
            <person name="Gostincar C."/>
            <person name="Sun X."/>
            <person name="Song Z."/>
            <person name="Gunde-Cimerman N."/>
        </authorList>
    </citation>
    <scope>NUCLEOTIDE SEQUENCE</scope>
    <source>
        <strain evidence="2">EXF-9911</strain>
    </source>
</reference>
<dbReference type="OrthoDB" id="5327538at2759"/>
<feature type="region of interest" description="Disordered" evidence="1">
    <location>
        <begin position="340"/>
        <end position="369"/>
    </location>
</feature>
<evidence type="ECO:0000256" key="1">
    <source>
        <dbReference type="SAM" id="MobiDB-lite"/>
    </source>
</evidence>
<feature type="non-terminal residue" evidence="2">
    <location>
        <position position="395"/>
    </location>
</feature>
<evidence type="ECO:0000313" key="2">
    <source>
        <dbReference type="EMBL" id="KAG9695887.1"/>
    </source>
</evidence>
<protein>
    <submittedName>
        <fullName evidence="2">Uncharacterized protein</fullName>
    </submittedName>
</protein>
<sequence>MDTTLPPLIDPWAGEQKPFVWKPSIVQGRITENSVKKPRYCDVQTTELLIRQYPPLFHAATNVQSFVAAISRLTNLQHLKISCTAADGAISSRAQGTDIVEIALTSLRCAIEEARLKHLDTLTLSNIRSTDIMALSTSAISAHPGSAKCWSKIRALDITMYSEPHSTGESDELKLLRKYIHGYKGLHRFSFRWIGARGISPLPELTLEHKSSTHPALRHAPPSAPAPLFPHLEYLSLHNVVISASQVQRLMQTRKSTLIEINLEHVVLKDGSWHDTLATIDGVDVKTKAVSITEEGDVPIMLAPSMLLPQARSKMPKAEYSDQTSKATRRARRMLLADEIRQGESLSRQSKRVDNKERRKKRVEGMTTSPYQQLKRKCSDLLGWRTKNGPTLVVG</sequence>
<dbReference type="AlphaFoldDB" id="A0A9P8ER73"/>
<accession>A0A9P8ER73</accession>
<reference evidence="2" key="1">
    <citation type="journal article" date="2021" name="J Fungi (Basel)">
        <title>Virulence traits and population genomics of the black yeast Aureobasidium melanogenum.</title>
        <authorList>
            <person name="Cernosa A."/>
            <person name="Sun X."/>
            <person name="Gostincar C."/>
            <person name="Fang C."/>
            <person name="Gunde-Cimerman N."/>
            <person name="Song Z."/>
        </authorList>
    </citation>
    <scope>NUCLEOTIDE SEQUENCE</scope>
    <source>
        <strain evidence="2">EXF-9911</strain>
    </source>
</reference>
<dbReference type="SUPFAM" id="SSF52047">
    <property type="entry name" value="RNI-like"/>
    <property type="match status" value="1"/>
</dbReference>
<name>A0A9P8ER73_AURME</name>
<gene>
    <name evidence="2" type="ORF">KCU76_g4154</name>
</gene>
<organism evidence="2 3">
    <name type="scientific">Aureobasidium melanogenum</name>
    <name type="common">Aureobasidium pullulans var. melanogenum</name>
    <dbReference type="NCBI Taxonomy" id="46634"/>
    <lineage>
        <taxon>Eukaryota</taxon>
        <taxon>Fungi</taxon>
        <taxon>Dikarya</taxon>
        <taxon>Ascomycota</taxon>
        <taxon>Pezizomycotina</taxon>
        <taxon>Dothideomycetes</taxon>
        <taxon>Dothideomycetidae</taxon>
        <taxon>Dothideales</taxon>
        <taxon>Saccotheciaceae</taxon>
        <taxon>Aureobasidium</taxon>
    </lineage>
</organism>
<evidence type="ECO:0000313" key="3">
    <source>
        <dbReference type="Proteomes" id="UP000779574"/>
    </source>
</evidence>
<dbReference type="EMBL" id="JAHFXF010000118">
    <property type="protein sequence ID" value="KAG9695887.1"/>
    <property type="molecule type" value="Genomic_DNA"/>
</dbReference>
<comment type="caution">
    <text evidence="2">The sequence shown here is derived from an EMBL/GenBank/DDBJ whole genome shotgun (WGS) entry which is preliminary data.</text>
</comment>
<dbReference type="Proteomes" id="UP000779574">
    <property type="component" value="Unassembled WGS sequence"/>
</dbReference>
<proteinExistence type="predicted"/>